<keyword evidence="2" id="KW-1185">Reference proteome</keyword>
<evidence type="ECO:0000313" key="1">
    <source>
        <dbReference type="EMBL" id="KAF2820908.1"/>
    </source>
</evidence>
<proteinExistence type="predicted"/>
<gene>
    <name evidence="1" type="ORF">CC86DRAFT_459472</name>
</gene>
<protein>
    <submittedName>
        <fullName evidence="1">Uncharacterized protein</fullName>
    </submittedName>
</protein>
<dbReference type="AlphaFoldDB" id="A0A6A6ZJ40"/>
<dbReference type="Proteomes" id="UP000799424">
    <property type="component" value="Unassembled WGS sequence"/>
</dbReference>
<evidence type="ECO:0000313" key="2">
    <source>
        <dbReference type="Proteomes" id="UP000799424"/>
    </source>
</evidence>
<dbReference type="EMBL" id="MU006239">
    <property type="protein sequence ID" value="KAF2820908.1"/>
    <property type="molecule type" value="Genomic_DNA"/>
</dbReference>
<name>A0A6A6ZJ40_9PLEO</name>
<sequence>MSYEMPLVRVHNGRMQLCCIASATDRMQMTWSGLQGVVSWDMIYTGGRMWIRMHAGGIPSVITYACETSPGGLHVSRINPVGRIITSLQLAGLIGNNHIGLYLNAVSGTVCMGHVKSNIDGTLGIAVMDLDGADTSMNGLDKEYDLFAWFGWEEYVIHVYVKLVE</sequence>
<organism evidence="1 2">
    <name type="scientific">Ophiobolus disseminans</name>
    <dbReference type="NCBI Taxonomy" id="1469910"/>
    <lineage>
        <taxon>Eukaryota</taxon>
        <taxon>Fungi</taxon>
        <taxon>Dikarya</taxon>
        <taxon>Ascomycota</taxon>
        <taxon>Pezizomycotina</taxon>
        <taxon>Dothideomycetes</taxon>
        <taxon>Pleosporomycetidae</taxon>
        <taxon>Pleosporales</taxon>
        <taxon>Pleosporineae</taxon>
        <taxon>Phaeosphaeriaceae</taxon>
        <taxon>Ophiobolus</taxon>
    </lineage>
</organism>
<accession>A0A6A6ZJ40</accession>
<reference evidence="1" key="1">
    <citation type="journal article" date="2020" name="Stud. Mycol.">
        <title>101 Dothideomycetes genomes: a test case for predicting lifestyles and emergence of pathogens.</title>
        <authorList>
            <person name="Haridas S."/>
            <person name="Albert R."/>
            <person name="Binder M."/>
            <person name="Bloem J."/>
            <person name="Labutti K."/>
            <person name="Salamov A."/>
            <person name="Andreopoulos B."/>
            <person name="Baker S."/>
            <person name="Barry K."/>
            <person name="Bills G."/>
            <person name="Bluhm B."/>
            <person name="Cannon C."/>
            <person name="Castanera R."/>
            <person name="Culley D."/>
            <person name="Daum C."/>
            <person name="Ezra D."/>
            <person name="Gonzalez J."/>
            <person name="Henrissat B."/>
            <person name="Kuo A."/>
            <person name="Liang C."/>
            <person name="Lipzen A."/>
            <person name="Lutzoni F."/>
            <person name="Magnuson J."/>
            <person name="Mondo S."/>
            <person name="Nolan M."/>
            <person name="Ohm R."/>
            <person name="Pangilinan J."/>
            <person name="Park H.-J."/>
            <person name="Ramirez L."/>
            <person name="Alfaro M."/>
            <person name="Sun H."/>
            <person name="Tritt A."/>
            <person name="Yoshinaga Y."/>
            <person name="Zwiers L.-H."/>
            <person name="Turgeon B."/>
            <person name="Goodwin S."/>
            <person name="Spatafora J."/>
            <person name="Crous P."/>
            <person name="Grigoriev I."/>
        </authorList>
    </citation>
    <scope>NUCLEOTIDE SEQUENCE</scope>
    <source>
        <strain evidence="1">CBS 113818</strain>
    </source>
</reference>